<dbReference type="Gene3D" id="2.70.170.10">
    <property type="entry name" value="Neurotransmitter-gated ion-channel ligand-binding domain"/>
    <property type="match status" value="1"/>
</dbReference>
<evidence type="ECO:0000313" key="8">
    <source>
        <dbReference type="EMBL" id="OWF35889.1"/>
    </source>
</evidence>
<reference evidence="8 9" key="1">
    <citation type="journal article" date="2017" name="Nat. Ecol. Evol.">
        <title>Scallop genome provides insights into evolution of bilaterian karyotype and development.</title>
        <authorList>
            <person name="Wang S."/>
            <person name="Zhang J."/>
            <person name="Jiao W."/>
            <person name="Li J."/>
            <person name="Xun X."/>
            <person name="Sun Y."/>
            <person name="Guo X."/>
            <person name="Huan P."/>
            <person name="Dong B."/>
            <person name="Zhang L."/>
            <person name="Hu X."/>
            <person name="Sun X."/>
            <person name="Wang J."/>
            <person name="Zhao C."/>
            <person name="Wang Y."/>
            <person name="Wang D."/>
            <person name="Huang X."/>
            <person name="Wang R."/>
            <person name="Lv J."/>
            <person name="Li Y."/>
            <person name="Zhang Z."/>
            <person name="Liu B."/>
            <person name="Lu W."/>
            <person name="Hui Y."/>
            <person name="Liang J."/>
            <person name="Zhou Z."/>
            <person name="Hou R."/>
            <person name="Li X."/>
            <person name="Liu Y."/>
            <person name="Li H."/>
            <person name="Ning X."/>
            <person name="Lin Y."/>
            <person name="Zhao L."/>
            <person name="Xing Q."/>
            <person name="Dou J."/>
            <person name="Li Y."/>
            <person name="Mao J."/>
            <person name="Guo H."/>
            <person name="Dou H."/>
            <person name="Li T."/>
            <person name="Mu C."/>
            <person name="Jiang W."/>
            <person name="Fu Q."/>
            <person name="Fu X."/>
            <person name="Miao Y."/>
            <person name="Liu J."/>
            <person name="Yu Q."/>
            <person name="Li R."/>
            <person name="Liao H."/>
            <person name="Li X."/>
            <person name="Kong Y."/>
            <person name="Jiang Z."/>
            <person name="Chourrout D."/>
            <person name="Li R."/>
            <person name="Bao Z."/>
        </authorList>
    </citation>
    <scope>NUCLEOTIDE SEQUENCE [LARGE SCALE GENOMIC DNA]</scope>
    <source>
        <strain evidence="8 9">PY_sf001</strain>
    </source>
</reference>
<dbReference type="Pfam" id="PF02932">
    <property type="entry name" value="Neur_chan_memb"/>
    <property type="match status" value="1"/>
</dbReference>
<keyword evidence="8" id="KW-0675">Receptor</keyword>
<dbReference type="SUPFAM" id="SSF63712">
    <property type="entry name" value="Nicotinic receptor ligand binding domain-like"/>
    <property type="match status" value="1"/>
</dbReference>
<dbReference type="CDD" id="cd18989">
    <property type="entry name" value="LGIC_ECD_cation"/>
    <property type="match status" value="1"/>
</dbReference>
<evidence type="ECO:0000259" key="6">
    <source>
        <dbReference type="Pfam" id="PF02931"/>
    </source>
</evidence>
<feature type="transmembrane region" description="Helical" evidence="5">
    <location>
        <begin position="171"/>
        <end position="189"/>
    </location>
</feature>
<dbReference type="Gene3D" id="1.20.58.390">
    <property type="entry name" value="Neurotransmitter-gated ion-channel transmembrane domain"/>
    <property type="match status" value="1"/>
</dbReference>
<feature type="transmembrane region" description="Helical" evidence="5">
    <location>
        <begin position="319"/>
        <end position="341"/>
    </location>
</feature>
<name>A0A210PHC5_MIZYE</name>
<organism evidence="8 9">
    <name type="scientific">Mizuhopecten yessoensis</name>
    <name type="common">Japanese scallop</name>
    <name type="synonym">Patinopecten yessoensis</name>
    <dbReference type="NCBI Taxonomy" id="6573"/>
    <lineage>
        <taxon>Eukaryota</taxon>
        <taxon>Metazoa</taxon>
        <taxon>Spiralia</taxon>
        <taxon>Lophotrochozoa</taxon>
        <taxon>Mollusca</taxon>
        <taxon>Bivalvia</taxon>
        <taxon>Autobranchia</taxon>
        <taxon>Pteriomorphia</taxon>
        <taxon>Pectinida</taxon>
        <taxon>Pectinoidea</taxon>
        <taxon>Pectinidae</taxon>
        <taxon>Mizuhopecten</taxon>
    </lineage>
</organism>
<dbReference type="GO" id="GO:0016020">
    <property type="term" value="C:membrane"/>
    <property type="evidence" value="ECO:0007669"/>
    <property type="project" value="UniProtKB-SubCell"/>
</dbReference>
<dbReference type="SUPFAM" id="SSF90112">
    <property type="entry name" value="Neurotransmitter-gated ion-channel transmembrane pore"/>
    <property type="match status" value="1"/>
</dbReference>
<dbReference type="AlphaFoldDB" id="A0A210PHC5"/>
<evidence type="ECO:0000256" key="2">
    <source>
        <dbReference type="ARBA" id="ARBA00022692"/>
    </source>
</evidence>
<keyword evidence="3 5" id="KW-1133">Transmembrane helix</keyword>
<dbReference type="Proteomes" id="UP000242188">
    <property type="component" value="Unassembled WGS sequence"/>
</dbReference>
<keyword evidence="4 5" id="KW-0472">Membrane</keyword>
<dbReference type="GO" id="GO:0004888">
    <property type="term" value="F:transmembrane signaling receptor activity"/>
    <property type="evidence" value="ECO:0007669"/>
    <property type="project" value="InterPro"/>
</dbReference>
<evidence type="ECO:0000256" key="4">
    <source>
        <dbReference type="ARBA" id="ARBA00023136"/>
    </source>
</evidence>
<evidence type="ECO:0000256" key="5">
    <source>
        <dbReference type="SAM" id="Phobius"/>
    </source>
</evidence>
<sequence>MSVPDYSNIRTLNYRCVSDRKTFMLVSDISVMSDASIPIRVVSDGTLSWTPSGIYKTLCETDVTFYPFDTQICDISVSTWGYTASEITLNLDSSPLDFTYFKENGEWEYISYTTSSTDRGRGGNSFSSVSFHLNLKRRPMYHILNTLTPTILLAFLSCMAFKLPAESGERIGYSLTVLLSYAVYLTLVADNIPTTSVNTSLLSVYLVFILALGMISVLLTILVLECHHSDPETEVPKWLLKTVNVLTIISFQNRKGHSHCCCCNTNNIGSVDVSKELSGDQTKGSKNINNTQVLKDGGSIVDCTWLEVGRLLDKSFLRIFLFVVLITTLSFVMALIIGYAIY</sequence>
<keyword evidence="9" id="KW-1185">Reference proteome</keyword>
<evidence type="ECO:0000256" key="3">
    <source>
        <dbReference type="ARBA" id="ARBA00022989"/>
    </source>
</evidence>
<feature type="transmembrane region" description="Helical" evidence="5">
    <location>
        <begin position="143"/>
        <end position="165"/>
    </location>
</feature>
<dbReference type="CDD" id="cd19051">
    <property type="entry name" value="LGIC_TM_cation"/>
    <property type="match status" value="1"/>
</dbReference>
<dbReference type="InterPro" id="IPR036734">
    <property type="entry name" value="Neur_chan_lig-bd_sf"/>
</dbReference>
<dbReference type="PANTHER" id="PTHR18945">
    <property type="entry name" value="NEUROTRANSMITTER GATED ION CHANNEL"/>
    <property type="match status" value="1"/>
</dbReference>
<dbReference type="STRING" id="6573.A0A210PHC5"/>
<proteinExistence type="predicted"/>
<evidence type="ECO:0000313" key="9">
    <source>
        <dbReference type="Proteomes" id="UP000242188"/>
    </source>
</evidence>
<dbReference type="InterPro" id="IPR006201">
    <property type="entry name" value="Neur_channel"/>
</dbReference>
<feature type="domain" description="Neurotransmitter-gated ion-channel ligand-binding" evidence="6">
    <location>
        <begin position="35"/>
        <end position="139"/>
    </location>
</feature>
<dbReference type="InterPro" id="IPR006202">
    <property type="entry name" value="Neur_chan_lig-bd"/>
</dbReference>
<comment type="subcellular location">
    <subcellularLocation>
        <location evidence="1">Membrane</location>
        <topology evidence="1">Multi-pass membrane protein</topology>
    </subcellularLocation>
</comment>
<dbReference type="EMBL" id="NEDP02076699">
    <property type="protein sequence ID" value="OWF35889.1"/>
    <property type="molecule type" value="Genomic_DNA"/>
</dbReference>
<comment type="caution">
    <text evidence="8">The sequence shown here is derived from an EMBL/GenBank/DDBJ whole genome shotgun (WGS) entry which is preliminary data.</text>
</comment>
<dbReference type="Pfam" id="PF02931">
    <property type="entry name" value="Neur_chan_LBD"/>
    <property type="match status" value="1"/>
</dbReference>
<feature type="transmembrane region" description="Helical" evidence="5">
    <location>
        <begin position="201"/>
        <end position="224"/>
    </location>
</feature>
<keyword evidence="2 5" id="KW-0812">Transmembrane</keyword>
<dbReference type="InterPro" id="IPR038050">
    <property type="entry name" value="Neuro_actylchol_rec"/>
</dbReference>
<dbReference type="InterPro" id="IPR036719">
    <property type="entry name" value="Neuro-gated_channel_TM_sf"/>
</dbReference>
<dbReference type="GO" id="GO:0005230">
    <property type="term" value="F:extracellular ligand-gated monoatomic ion channel activity"/>
    <property type="evidence" value="ECO:0007669"/>
    <property type="project" value="InterPro"/>
</dbReference>
<feature type="domain" description="Neurotransmitter-gated ion-channel transmembrane" evidence="7">
    <location>
        <begin position="146"/>
        <end position="242"/>
    </location>
</feature>
<evidence type="ECO:0000256" key="1">
    <source>
        <dbReference type="ARBA" id="ARBA00004141"/>
    </source>
</evidence>
<protein>
    <submittedName>
        <fullName evidence="8">Neuronal acetylcholine receptor subunit beta-3</fullName>
    </submittedName>
</protein>
<evidence type="ECO:0000259" key="7">
    <source>
        <dbReference type="Pfam" id="PF02932"/>
    </source>
</evidence>
<dbReference type="OrthoDB" id="6160691at2759"/>
<accession>A0A210PHC5</accession>
<dbReference type="InterPro" id="IPR006029">
    <property type="entry name" value="Neurotrans-gated_channel_TM"/>
</dbReference>
<gene>
    <name evidence="8" type="ORF">KP79_PYT03295</name>
</gene>